<keyword evidence="1" id="KW-0812">Transmembrane</keyword>
<evidence type="ECO:0000256" key="1">
    <source>
        <dbReference type="SAM" id="Phobius"/>
    </source>
</evidence>
<organism evidence="2 3">
    <name type="scientific">Dyadobacter frigoris</name>
    <dbReference type="NCBI Taxonomy" id="2576211"/>
    <lineage>
        <taxon>Bacteria</taxon>
        <taxon>Pseudomonadati</taxon>
        <taxon>Bacteroidota</taxon>
        <taxon>Cytophagia</taxon>
        <taxon>Cytophagales</taxon>
        <taxon>Spirosomataceae</taxon>
        <taxon>Dyadobacter</taxon>
    </lineage>
</organism>
<dbReference type="OrthoDB" id="942039at2"/>
<comment type="caution">
    <text evidence="2">The sequence shown here is derived from an EMBL/GenBank/DDBJ whole genome shotgun (WGS) entry which is preliminary data.</text>
</comment>
<proteinExistence type="predicted"/>
<sequence>MKTPDNNEDEALQKALKRKFDDFAPEPDPSWKKGIFDTLQISNGTAYIRPLLVAAALIVILFLTAIEYDFISINMIRKSDITNEEITVRHDSGWQIKSKNETAAEKSKIIIDLKSSIPEPGKLSFSNTGNMSFKKGKEEKIHSASKVKMVKEALEGKHNEVSTFTENETARISNQLSKEKDLLTDSPLTKVSPGTELLKFNIPKIKPLAIRAFIASNFNPVLKINTQAISRNENAKPEILKTEKKLKFLFNITSMNTFQELTVQAIPGVVYQNIGFPTKFSAKRLGLKLTGGVEKNGFQLLLNYGQFDQSFQYEIATDEFVVNEKNPVGDKIVRKGIKYNENSTLKLFGIGLKRHTLITKNSVFRNYFGDVGIEYSRELTAGSNVIWGNAGFGKQIMISKNTSLTIGPYFEYSLMKLVNPDSKFQVKPYQIGIAAGLRFGQK</sequence>
<evidence type="ECO:0000313" key="3">
    <source>
        <dbReference type="Proteomes" id="UP000304900"/>
    </source>
</evidence>
<dbReference type="AlphaFoldDB" id="A0A4V6Y1Z5"/>
<dbReference type="EMBL" id="SZVO01000004">
    <property type="protein sequence ID" value="TKT92303.1"/>
    <property type="molecule type" value="Genomic_DNA"/>
</dbReference>
<keyword evidence="1" id="KW-1133">Transmembrane helix</keyword>
<keyword evidence="1" id="KW-0472">Membrane</keyword>
<gene>
    <name evidence="2" type="ORF">FDK13_10010</name>
</gene>
<protein>
    <submittedName>
        <fullName evidence="2">Uncharacterized protein</fullName>
    </submittedName>
</protein>
<dbReference type="Proteomes" id="UP000304900">
    <property type="component" value="Unassembled WGS sequence"/>
</dbReference>
<keyword evidence="3" id="KW-1185">Reference proteome</keyword>
<evidence type="ECO:0000313" key="2">
    <source>
        <dbReference type="EMBL" id="TKT92303.1"/>
    </source>
</evidence>
<feature type="transmembrane region" description="Helical" evidence="1">
    <location>
        <begin position="47"/>
        <end position="68"/>
    </location>
</feature>
<reference evidence="2 3" key="1">
    <citation type="submission" date="2019-05" db="EMBL/GenBank/DDBJ databases">
        <title>Dyadobacter AR-3-8 sp. nov., isolated from arctic soil.</title>
        <authorList>
            <person name="Chaudhary D.K."/>
        </authorList>
    </citation>
    <scope>NUCLEOTIDE SEQUENCE [LARGE SCALE GENOMIC DNA]</scope>
    <source>
        <strain evidence="2 3">AR-3-8</strain>
    </source>
</reference>
<accession>A0A4V6Y1Z5</accession>
<name>A0A4V6Y1Z5_9BACT</name>
<dbReference type="RefSeq" id="WP_137339848.1">
    <property type="nucleotide sequence ID" value="NZ_BSQH01000007.1"/>
</dbReference>